<dbReference type="PROSITE" id="PS01271">
    <property type="entry name" value="NA_SULFATE"/>
    <property type="match status" value="1"/>
</dbReference>
<feature type="transmembrane region" description="Helical" evidence="7">
    <location>
        <begin position="427"/>
        <end position="457"/>
    </location>
</feature>
<keyword evidence="2" id="KW-0813">Transport</keyword>
<feature type="transmembrane region" description="Helical" evidence="7">
    <location>
        <begin position="173"/>
        <end position="195"/>
    </location>
</feature>
<feature type="transmembrane region" description="Helical" evidence="7">
    <location>
        <begin position="28"/>
        <end position="49"/>
    </location>
</feature>
<evidence type="ECO:0000256" key="3">
    <source>
        <dbReference type="ARBA" id="ARBA00022692"/>
    </source>
</evidence>
<feature type="transmembrane region" description="Helical" evidence="7">
    <location>
        <begin position="96"/>
        <end position="125"/>
    </location>
</feature>
<feature type="domain" description="RCK C-terminal" evidence="8">
    <location>
        <begin position="318"/>
        <end position="402"/>
    </location>
</feature>
<name>A0ABS6JH98_9BACI</name>
<dbReference type="EMBL" id="JAHQCS010000121">
    <property type="protein sequence ID" value="MBU9713039.1"/>
    <property type="molecule type" value="Genomic_DNA"/>
</dbReference>
<dbReference type="PROSITE" id="PS51202">
    <property type="entry name" value="RCK_C"/>
    <property type="match status" value="2"/>
</dbReference>
<gene>
    <name evidence="9" type="ORF">KS419_15010</name>
</gene>
<keyword evidence="5 7" id="KW-1133">Transmembrane helix</keyword>
<feature type="transmembrane region" description="Helical" evidence="7">
    <location>
        <begin position="527"/>
        <end position="545"/>
    </location>
</feature>
<evidence type="ECO:0000256" key="2">
    <source>
        <dbReference type="ARBA" id="ARBA00022448"/>
    </source>
</evidence>
<evidence type="ECO:0000256" key="1">
    <source>
        <dbReference type="ARBA" id="ARBA00004141"/>
    </source>
</evidence>
<keyword evidence="3 7" id="KW-0812">Transmembrane</keyword>
<dbReference type="RefSeq" id="WP_217067214.1">
    <property type="nucleotide sequence ID" value="NZ_JAHQCS010000121.1"/>
</dbReference>
<feature type="transmembrane region" description="Helical" evidence="7">
    <location>
        <begin position="7"/>
        <end position="22"/>
    </location>
</feature>
<feature type="domain" description="RCK C-terminal" evidence="8">
    <location>
        <begin position="218"/>
        <end position="315"/>
    </location>
</feature>
<evidence type="ECO:0000313" key="10">
    <source>
        <dbReference type="Proteomes" id="UP000784880"/>
    </source>
</evidence>
<evidence type="ECO:0000256" key="6">
    <source>
        <dbReference type="ARBA" id="ARBA00023136"/>
    </source>
</evidence>
<protein>
    <submittedName>
        <fullName evidence="9">SLC13 family permease</fullName>
    </submittedName>
</protein>
<keyword evidence="6 7" id="KW-0472">Membrane</keyword>
<sequence>MITDMQLVFLILIITTVCFLIPRFRADLVATCALLALLLTGLVTVPEAFAGFSNSVVIMVAALFIVGEGVFQSGLAKKAGDLLVKKTGNKEWKLTVFMLLLVAVLSGFISNTGTVAILLPVVVSLCRQMQIHPGKLLIPLAFASSMGGALTLIGTAPNLIASQSLADSGYGSLSFFAFTPIGLTMLIIGILYLWFIGRRMLDKPVETKTGMVTNFNAAELVEQYRISNYIHTLKTPEDSSIVGQSIKELQLASTYHITVLEVIKEKSSTSLKRFSSGRLIHPITVGPSYIVEKGDIFLIYAERDALKKLTADTGLIHLLGEPPKLEESHLAEVILTPQSRLINQTIRNVNFREKYGLTVLALKHQFTEAKKVNADDRLHYGDAILVHGKWNDINLLSSEKNDTVVLKSAAEDTDLANQTNKSWIAGIILMAMLIAMVLEWVPAVVSIAVAAVLMILTDCVRNTDQAYKAINWQTVVLIACMLPMATALEKTGGVTFMSEGLINSLGALGPIAVLAGLYGITSLFSQFISNTATAVLLFPVAILTAEQMSVSPIPMVMAVAFSSSMAFATPVATPPNAMVMAAGKYTFLDFVRVGIPLQIVIAVVAVLLLPLFFPF</sequence>
<keyword evidence="10" id="KW-1185">Reference proteome</keyword>
<dbReference type="Pfam" id="PF03600">
    <property type="entry name" value="CitMHS"/>
    <property type="match status" value="1"/>
</dbReference>
<feature type="transmembrane region" description="Helical" evidence="7">
    <location>
        <begin position="56"/>
        <end position="76"/>
    </location>
</feature>
<evidence type="ECO:0000256" key="5">
    <source>
        <dbReference type="ARBA" id="ARBA00022989"/>
    </source>
</evidence>
<dbReference type="PANTHER" id="PTHR43652:SF1">
    <property type="entry name" value="RESPONSE REGULATOR"/>
    <property type="match status" value="1"/>
</dbReference>
<keyword evidence="4" id="KW-0677">Repeat</keyword>
<dbReference type="PANTHER" id="PTHR43652">
    <property type="entry name" value="BASIC AMINO ACID ANTIPORTER YFCC-RELATED"/>
    <property type="match status" value="1"/>
</dbReference>
<feature type="transmembrane region" description="Helical" evidence="7">
    <location>
        <begin position="593"/>
        <end position="613"/>
    </location>
</feature>
<comment type="caution">
    <text evidence="9">The sequence shown here is derived from an EMBL/GenBank/DDBJ whole genome shotgun (WGS) entry which is preliminary data.</text>
</comment>
<dbReference type="InterPro" id="IPR006037">
    <property type="entry name" value="RCK_C"/>
</dbReference>
<evidence type="ECO:0000256" key="4">
    <source>
        <dbReference type="ARBA" id="ARBA00022737"/>
    </source>
</evidence>
<organism evidence="9 10">
    <name type="scientific">Evansella tamaricis</name>
    <dbReference type="NCBI Taxonomy" id="2069301"/>
    <lineage>
        <taxon>Bacteria</taxon>
        <taxon>Bacillati</taxon>
        <taxon>Bacillota</taxon>
        <taxon>Bacilli</taxon>
        <taxon>Bacillales</taxon>
        <taxon>Bacillaceae</taxon>
        <taxon>Evansella</taxon>
    </lineage>
</organism>
<evidence type="ECO:0000313" key="9">
    <source>
        <dbReference type="EMBL" id="MBU9713039.1"/>
    </source>
</evidence>
<dbReference type="InterPro" id="IPR004680">
    <property type="entry name" value="Cit_transptr-like_dom"/>
</dbReference>
<feature type="transmembrane region" description="Helical" evidence="7">
    <location>
        <begin position="552"/>
        <end position="573"/>
    </location>
</feature>
<evidence type="ECO:0000256" key="7">
    <source>
        <dbReference type="SAM" id="Phobius"/>
    </source>
</evidence>
<feature type="transmembrane region" description="Helical" evidence="7">
    <location>
        <begin position="500"/>
        <end position="521"/>
    </location>
</feature>
<feature type="transmembrane region" description="Helical" evidence="7">
    <location>
        <begin position="469"/>
        <end position="488"/>
    </location>
</feature>
<evidence type="ECO:0000259" key="8">
    <source>
        <dbReference type="PROSITE" id="PS51202"/>
    </source>
</evidence>
<dbReference type="InterPro" id="IPR051679">
    <property type="entry name" value="DASS-Related_Transporters"/>
</dbReference>
<proteinExistence type="predicted"/>
<accession>A0ABS6JH98</accession>
<feature type="transmembrane region" description="Helical" evidence="7">
    <location>
        <begin position="137"/>
        <end position="161"/>
    </location>
</feature>
<reference evidence="9 10" key="1">
    <citation type="submission" date="2021-06" db="EMBL/GenBank/DDBJ databases">
        <title>Bacillus sp. RD4P76, an endophyte from a halophyte.</title>
        <authorList>
            <person name="Sun J.-Q."/>
        </authorList>
    </citation>
    <scope>NUCLEOTIDE SEQUENCE [LARGE SCALE GENOMIC DNA]</scope>
    <source>
        <strain evidence="9 10">CGMCC 1.15917</strain>
    </source>
</reference>
<comment type="subcellular location">
    <subcellularLocation>
        <location evidence="1">Membrane</location>
        <topology evidence="1">Multi-pass membrane protein</topology>
    </subcellularLocation>
</comment>
<dbReference type="InterPro" id="IPR031312">
    <property type="entry name" value="Na/sul_symport_CS"/>
</dbReference>
<dbReference type="Proteomes" id="UP000784880">
    <property type="component" value="Unassembled WGS sequence"/>
</dbReference>
<dbReference type="Pfam" id="PF02080">
    <property type="entry name" value="TrkA_C"/>
    <property type="match status" value="1"/>
</dbReference>